<sequence>MNHHASAILSICGVCRGQRQLAARRLIVVLTMATALLIPSHAFGSVDSRLSFPHAATSAFTWFEPIEMHLSGLPVSTRSFVAALPLEQAARLMARHEKRFQRITTLPGAILLSGVDAGLHWVAQLEARHGLVRGMVSALPLDAASGPKAAGQGFLASWLAQNARFVFSQASSADGRPMLQSVHIPHRSFDVFVEALDRRLAESRWQRTGAHSWTARSAGVRPAGPRIDVFPVHAALGGADAVLVNLSE</sequence>
<proteinExistence type="predicted"/>
<accession>A0A2U1CK72</accession>
<keyword evidence="1" id="KW-0472">Membrane</keyword>
<name>A0A2U1CK72_9BURK</name>
<comment type="caution">
    <text evidence="2">The sequence shown here is derived from an EMBL/GenBank/DDBJ whole genome shotgun (WGS) entry which is preliminary data.</text>
</comment>
<reference evidence="2 3" key="1">
    <citation type="submission" date="2018-04" db="EMBL/GenBank/DDBJ databases">
        <title>Genomic Encyclopedia of Type Strains, Phase IV (KMG-IV): sequencing the most valuable type-strain genomes for metagenomic binning, comparative biology and taxonomic classification.</title>
        <authorList>
            <person name="Goeker M."/>
        </authorList>
    </citation>
    <scope>NUCLEOTIDE SEQUENCE [LARGE SCALE GENOMIC DNA]</scope>
    <source>
        <strain evidence="2 3">DSM 10065</strain>
    </source>
</reference>
<keyword evidence="3" id="KW-1185">Reference proteome</keyword>
<keyword evidence="1" id="KW-1133">Transmembrane helix</keyword>
<dbReference type="STRING" id="1231391.GCA_000308195_00879"/>
<evidence type="ECO:0000256" key="1">
    <source>
        <dbReference type="SAM" id="Phobius"/>
    </source>
</evidence>
<keyword evidence="1" id="KW-0812">Transmembrane</keyword>
<evidence type="ECO:0000313" key="2">
    <source>
        <dbReference type="EMBL" id="PVY61393.1"/>
    </source>
</evidence>
<feature type="transmembrane region" description="Helical" evidence="1">
    <location>
        <begin position="26"/>
        <end position="44"/>
    </location>
</feature>
<dbReference type="Proteomes" id="UP000246145">
    <property type="component" value="Unassembled WGS sequence"/>
</dbReference>
<protein>
    <submittedName>
        <fullName evidence="2">Uncharacterized protein</fullName>
    </submittedName>
</protein>
<evidence type="ECO:0000313" key="3">
    <source>
        <dbReference type="Proteomes" id="UP000246145"/>
    </source>
</evidence>
<dbReference type="EMBL" id="QEKO01000004">
    <property type="protein sequence ID" value="PVY61393.1"/>
    <property type="molecule type" value="Genomic_DNA"/>
</dbReference>
<gene>
    <name evidence="2" type="ORF">C7440_2944</name>
</gene>
<dbReference type="AlphaFoldDB" id="A0A2U1CK72"/>
<organism evidence="2 3">
    <name type="scientific">Pusillimonas noertemannii</name>
    <dbReference type="NCBI Taxonomy" id="305977"/>
    <lineage>
        <taxon>Bacteria</taxon>
        <taxon>Pseudomonadati</taxon>
        <taxon>Pseudomonadota</taxon>
        <taxon>Betaproteobacteria</taxon>
        <taxon>Burkholderiales</taxon>
        <taxon>Alcaligenaceae</taxon>
        <taxon>Pusillimonas</taxon>
    </lineage>
</organism>